<dbReference type="Proteomes" id="UP000282060">
    <property type="component" value="Unassembled WGS sequence"/>
</dbReference>
<evidence type="ECO:0000256" key="2">
    <source>
        <dbReference type="SAM" id="Phobius"/>
    </source>
</evidence>
<gene>
    <name evidence="3" type="ORF">EKG39_18455</name>
</gene>
<dbReference type="EMBL" id="RXNV01000012">
    <property type="protein sequence ID" value="RTR28527.1"/>
    <property type="molecule type" value="Genomic_DNA"/>
</dbReference>
<feature type="transmembrane region" description="Helical" evidence="2">
    <location>
        <begin position="425"/>
        <end position="446"/>
    </location>
</feature>
<evidence type="ECO:0000313" key="4">
    <source>
        <dbReference type="Proteomes" id="UP000282060"/>
    </source>
</evidence>
<reference evidence="3 4" key="1">
    <citation type="submission" date="2018-12" db="EMBL/GenBank/DDBJ databases">
        <authorList>
            <person name="Yu L."/>
        </authorList>
    </citation>
    <scope>NUCLEOTIDE SEQUENCE [LARGE SCALE GENOMIC DNA]</scope>
    <source>
        <strain evidence="3 4">HAW-EB5</strain>
    </source>
</reference>
<feature type="coiled-coil region" evidence="1">
    <location>
        <begin position="374"/>
        <end position="401"/>
    </location>
</feature>
<name>A0A431VZ26_9GAMM</name>
<protein>
    <submittedName>
        <fullName evidence="3">Uncharacterized protein</fullName>
    </submittedName>
</protein>
<accession>A0A431VZ26</accession>
<feature type="transmembrane region" description="Helical" evidence="2">
    <location>
        <begin position="325"/>
        <end position="342"/>
    </location>
</feature>
<comment type="caution">
    <text evidence="3">The sequence shown here is derived from an EMBL/GenBank/DDBJ whole genome shotgun (WGS) entry which is preliminary data.</text>
</comment>
<evidence type="ECO:0000313" key="3">
    <source>
        <dbReference type="EMBL" id="RTR28527.1"/>
    </source>
</evidence>
<dbReference type="RefSeq" id="WP_126507462.1">
    <property type="nucleotide sequence ID" value="NZ_RXNV01000012.1"/>
</dbReference>
<keyword evidence="4" id="KW-1185">Reference proteome</keyword>
<feature type="transmembrane region" description="Helical" evidence="2">
    <location>
        <begin position="348"/>
        <end position="372"/>
    </location>
</feature>
<keyword evidence="2" id="KW-1133">Transmembrane helix</keyword>
<dbReference type="AlphaFoldDB" id="A0A431VZ26"/>
<keyword evidence="2" id="KW-0812">Transmembrane</keyword>
<sequence length="466" mass="53519">MITVNESEDFNSYKLSYEFSLISEVDEIFASDSFVKGVKDLVVNYALYIHDESEIVTTDWSVFHSKCLDVIDDGDSCKIALVIDKNDASSFTVINSNAFSKYLNSINYIVSATTFLSEIIKYNYTVSFYDGEKLSVLELERATPIEIKNSMVSKSALLFKFFSDGGNPDLMFDWSRQFENEFGEYLLNTSSLLMLSRICTDFDVESKTFLFSGYKDLEVKFEHIVNDDEQKDILQTVYQWVYSGQEESAKLGILSNVISLFSTRGETKLFDQNLKRTIFSNYKIYLKENVERYIEVKNKVSEFVFELSNKIVEYTDSFRGEVKKSVFAVYGFFFMSIVFTGIDKGKVNNIFTLEVSSLTILFLVAAIFYIYVSRTELIKKVEFAEEQLKDLEKRYSAVLDSSELEDVFERGIISKIHEKFSENGIFFFGITLCFLLMLFIIAGLLFNVGLVSVVGEISAVSRRVFY</sequence>
<evidence type="ECO:0000256" key="1">
    <source>
        <dbReference type="SAM" id="Coils"/>
    </source>
</evidence>
<keyword evidence="1" id="KW-0175">Coiled coil</keyword>
<organism evidence="3 4">
    <name type="scientific">Shewanella atlantica</name>
    <dbReference type="NCBI Taxonomy" id="271099"/>
    <lineage>
        <taxon>Bacteria</taxon>
        <taxon>Pseudomonadati</taxon>
        <taxon>Pseudomonadota</taxon>
        <taxon>Gammaproteobacteria</taxon>
        <taxon>Alteromonadales</taxon>
        <taxon>Shewanellaceae</taxon>
        <taxon>Shewanella</taxon>
    </lineage>
</organism>
<dbReference type="OrthoDB" id="5915373at2"/>
<proteinExistence type="predicted"/>
<keyword evidence="2" id="KW-0472">Membrane</keyword>